<comment type="caution">
    <text evidence="1">The sequence shown here is derived from an EMBL/GenBank/DDBJ whole genome shotgun (WGS) entry which is preliminary data.</text>
</comment>
<protein>
    <submittedName>
        <fullName evidence="1">Uncharacterized protein</fullName>
    </submittedName>
</protein>
<reference evidence="1" key="1">
    <citation type="submission" date="2019-08" db="EMBL/GenBank/DDBJ databases">
        <authorList>
            <person name="Kucharzyk K."/>
            <person name="Murdoch R.W."/>
            <person name="Higgins S."/>
            <person name="Loffler F."/>
        </authorList>
    </citation>
    <scope>NUCLEOTIDE SEQUENCE</scope>
</reference>
<dbReference type="AlphaFoldDB" id="A0A645H0R4"/>
<gene>
    <name evidence="1" type="ORF">SDC9_179758</name>
</gene>
<organism evidence="1">
    <name type="scientific">bioreactor metagenome</name>
    <dbReference type="NCBI Taxonomy" id="1076179"/>
    <lineage>
        <taxon>unclassified sequences</taxon>
        <taxon>metagenomes</taxon>
        <taxon>ecological metagenomes</taxon>
    </lineage>
</organism>
<sequence length="172" mass="18439">MQLEQRIVMRGVRQREAALFAILEQDVDVLAGEELQALAGRQAQVQFDDIRGQFFKFFDARGQCLGRNLVGRGDLPAFDAQVGLGPGAAVERHAGGLFRIRQGVRLGLPVVYEAGLDVSLASATGAILAAVGHGQALTQCRVEQGFIGFRSELAAARLDGDLIAHRFPSLLG</sequence>
<dbReference type="EMBL" id="VSSQ01084201">
    <property type="protein sequence ID" value="MPN32280.1"/>
    <property type="molecule type" value="Genomic_DNA"/>
</dbReference>
<name>A0A645H0R4_9ZZZZ</name>
<proteinExistence type="predicted"/>
<evidence type="ECO:0000313" key="1">
    <source>
        <dbReference type="EMBL" id="MPN32280.1"/>
    </source>
</evidence>
<accession>A0A645H0R4</accession>